<dbReference type="GO" id="GO:0008654">
    <property type="term" value="P:phospholipid biosynthetic process"/>
    <property type="evidence" value="ECO:0007669"/>
    <property type="project" value="UniProtKB-UniRule"/>
</dbReference>
<feature type="transmembrane region" description="Helical" evidence="10">
    <location>
        <begin position="47"/>
        <end position="70"/>
    </location>
</feature>
<gene>
    <name evidence="10" type="primary">plsY</name>
    <name evidence="11" type="ORF">H4Q31_14805</name>
</gene>
<keyword evidence="9 10" id="KW-1208">Phospholipid metabolism</keyword>
<evidence type="ECO:0000256" key="3">
    <source>
        <dbReference type="ARBA" id="ARBA00022679"/>
    </source>
</evidence>
<keyword evidence="11" id="KW-0012">Acyltransferase</keyword>
<keyword evidence="2 10" id="KW-0444">Lipid biosynthesis</keyword>
<dbReference type="RefSeq" id="WP_185179827.1">
    <property type="nucleotide sequence ID" value="NZ_CBCSEP010000006.1"/>
</dbReference>
<evidence type="ECO:0000256" key="5">
    <source>
        <dbReference type="ARBA" id="ARBA00022989"/>
    </source>
</evidence>
<dbReference type="Pfam" id="PF02660">
    <property type="entry name" value="G3P_acyltransf"/>
    <property type="match status" value="1"/>
</dbReference>
<keyword evidence="5 10" id="KW-1133">Transmembrane helix</keyword>
<dbReference type="EC" id="2.3.1.275" evidence="10"/>
<evidence type="ECO:0000256" key="4">
    <source>
        <dbReference type="ARBA" id="ARBA00022692"/>
    </source>
</evidence>
<proteinExistence type="inferred from homology"/>
<dbReference type="GO" id="GO:0005886">
    <property type="term" value="C:plasma membrane"/>
    <property type="evidence" value="ECO:0007669"/>
    <property type="project" value="UniProtKB-SubCell"/>
</dbReference>
<evidence type="ECO:0000256" key="2">
    <source>
        <dbReference type="ARBA" id="ARBA00022516"/>
    </source>
</evidence>
<comment type="catalytic activity">
    <reaction evidence="10">
        <text>an acyl phosphate + sn-glycerol 3-phosphate = a 1-acyl-sn-glycero-3-phosphate + phosphate</text>
        <dbReference type="Rhea" id="RHEA:34075"/>
        <dbReference type="ChEBI" id="CHEBI:43474"/>
        <dbReference type="ChEBI" id="CHEBI:57597"/>
        <dbReference type="ChEBI" id="CHEBI:57970"/>
        <dbReference type="ChEBI" id="CHEBI:59918"/>
        <dbReference type="EC" id="2.3.1.275"/>
    </reaction>
</comment>
<dbReference type="HAMAP" id="MF_01043">
    <property type="entry name" value="PlsY"/>
    <property type="match status" value="1"/>
</dbReference>
<comment type="subunit">
    <text evidence="10">Probably interacts with PlsX.</text>
</comment>
<feature type="transmembrane region" description="Helical" evidence="10">
    <location>
        <begin position="146"/>
        <end position="166"/>
    </location>
</feature>
<dbReference type="GO" id="GO:0043772">
    <property type="term" value="F:acyl-phosphate glycerol-3-phosphate acyltransferase activity"/>
    <property type="evidence" value="ECO:0007669"/>
    <property type="project" value="UniProtKB-UniRule"/>
</dbReference>
<evidence type="ECO:0000256" key="8">
    <source>
        <dbReference type="ARBA" id="ARBA00023209"/>
    </source>
</evidence>
<dbReference type="UniPathway" id="UPA00085"/>
<keyword evidence="3 10" id="KW-0808">Transferase</keyword>
<keyword evidence="4 10" id="KW-0812">Transmembrane</keyword>
<dbReference type="Proteomes" id="UP000574133">
    <property type="component" value="Unassembled WGS sequence"/>
</dbReference>
<keyword evidence="8 10" id="KW-0594">Phospholipid biosynthesis</keyword>
<comment type="pathway">
    <text evidence="10">Lipid metabolism; phospholipid metabolism.</text>
</comment>
<reference evidence="11 12" key="1">
    <citation type="submission" date="2020-08" db="EMBL/GenBank/DDBJ databases">
        <title>Cohnella phylogeny.</title>
        <authorList>
            <person name="Dunlap C."/>
        </authorList>
    </citation>
    <scope>NUCLEOTIDE SEQUENCE [LARGE SCALE GENOMIC DNA]</scope>
    <source>
        <strain evidence="11 12">DSM 103658</strain>
    </source>
</reference>
<dbReference type="SMART" id="SM01207">
    <property type="entry name" value="G3P_acyltransf"/>
    <property type="match status" value="1"/>
</dbReference>
<keyword evidence="12" id="KW-1185">Reference proteome</keyword>
<comment type="similarity">
    <text evidence="10">Belongs to the PlsY family.</text>
</comment>
<name>A0A841TF08_9BACL</name>
<protein>
    <recommendedName>
        <fullName evidence="10">Glycerol-3-phosphate acyltransferase</fullName>
    </recommendedName>
    <alternativeName>
        <fullName evidence="10">Acyl-PO4 G3P acyltransferase</fullName>
    </alternativeName>
    <alternativeName>
        <fullName evidence="10">Acyl-phosphate--glycerol-3-phosphate acyltransferase</fullName>
    </alternativeName>
    <alternativeName>
        <fullName evidence="10">G3P acyltransferase</fullName>
        <shortName evidence="10">GPAT</shortName>
        <ecNumber evidence="10">2.3.1.275</ecNumber>
    </alternativeName>
    <alternativeName>
        <fullName evidence="10">Lysophosphatidic acid synthase</fullName>
        <shortName evidence="10">LPA synthase</shortName>
    </alternativeName>
</protein>
<feature type="transmembrane region" description="Helical" evidence="10">
    <location>
        <begin position="118"/>
        <end position="139"/>
    </location>
</feature>
<organism evidence="11 12">
    <name type="scientific">Cohnella lubricantis</name>
    <dbReference type="NCBI Taxonomy" id="2163172"/>
    <lineage>
        <taxon>Bacteria</taxon>
        <taxon>Bacillati</taxon>
        <taxon>Bacillota</taxon>
        <taxon>Bacilli</taxon>
        <taxon>Bacillales</taxon>
        <taxon>Paenibacillaceae</taxon>
        <taxon>Cohnella</taxon>
    </lineage>
</organism>
<keyword evidence="7 10" id="KW-0472">Membrane</keyword>
<evidence type="ECO:0000313" key="12">
    <source>
        <dbReference type="Proteomes" id="UP000574133"/>
    </source>
</evidence>
<evidence type="ECO:0000256" key="10">
    <source>
        <dbReference type="HAMAP-Rule" id="MF_01043"/>
    </source>
</evidence>
<dbReference type="PANTHER" id="PTHR30309:SF1">
    <property type="entry name" value="GLYCEROL-3-PHOSPHATE ACYLTRANSFERASE 1"/>
    <property type="match status" value="1"/>
</dbReference>
<dbReference type="PANTHER" id="PTHR30309">
    <property type="entry name" value="INNER MEMBRANE PROTEIN YGIH"/>
    <property type="match status" value="1"/>
</dbReference>
<accession>A0A841TF08</accession>
<evidence type="ECO:0000313" key="11">
    <source>
        <dbReference type="EMBL" id="MBB6678559.1"/>
    </source>
</evidence>
<evidence type="ECO:0000256" key="9">
    <source>
        <dbReference type="ARBA" id="ARBA00023264"/>
    </source>
</evidence>
<evidence type="ECO:0000256" key="7">
    <source>
        <dbReference type="ARBA" id="ARBA00023136"/>
    </source>
</evidence>
<dbReference type="AlphaFoldDB" id="A0A841TF08"/>
<evidence type="ECO:0000256" key="1">
    <source>
        <dbReference type="ARBA" id="ARBA00022475"/>
    </source>
</evidence>
<comment type="caution">
    <text evidence="11">The sequence shown here is derived from an EMBL/GenBank/DDBJ whole genome shotgun (WGS) entry which is preliminary data.</text>
</comment>
<evidence type="ECO:0000256" key="6">
    <source>
        <dbReference type="ARBA" id="ARBA00023098"/>
    </source>
</evidence>
<comment type="function">
    <text evidence="10">Catalyzes the transfer of an acyl group from acyl-phosphate (acyl-PO(4)) to glycerol-3-phosphate (G3P) to form lysophosphatidic acid (LPA). This enzyme utilizes acyl-phosphate as fatty acyl donor, but not acyl-CoA or acyl-ACP.</text>
</comment>
<keyword evidence="6 10" id="KW-0443">Lipid metabolism</keyword>
<dbReference type="InterPro" id="IPR003811">
    <property type="entry name" value="G3P_acylTferase_PlsY"/>
</dbReference>
<keyword evidence="1 10" id="KW-1003">Cell membrane</keyword>
<dbReference type="EMBL" id="JACJVN010000057">
    <property type="protein sequence ID" value="MBB6678559.1"/>
    <property type="molecule type" value="Genomic_DNA"/>
</dbReference>
<comment type="subcellular location">
    <subcellularLocation>
        <location evidence="10">Cell membrane</location>
        <topology evidence="10">Multi-pass membrane protein</topology>
    </subcellularLocation>
</comment>
<sequence>MIILWTAASFLCGSFMFSYWLGLVLRHNLRAEGDGNPGAANLWRAAGHWYGLAGIFLDFLKGYLPLALLVNTGTVTGYGLIAVAAAPILGHAFSPFLGWRGGKAIAVTFGVWSGLTHFSASLALAVILAVLQVVFRLFLRGKPLTVQLDAFMVVLGMLLLSGYVFWADYGPEIQWFWLCSSLLLVLTHRRELLVMVRGTPTGLGG</sequence>
<feature type="transmembrane region" description="Helical" evidence="10">
    <location>
        <begin position="77"/>
        <end position="98"/>
    </location>
</feature>